<name>A0A699Z2P9_HAELA</name>
<reference evidence="1 2" key="1">
    <citation type="submission" date="2020-02" db="EMBL/GenBank/DDBJ databases">
        <title>Draft genome sequence of Haematococcus lacustris strain NIES-144.</title>
        <authorList>
            <person name="Morimoto D."/>
            <person name="Nakagawa S."/>
            <person name="Yoshida T."/>
            <person name="Sawayama S."/>
        </authorList>
    </citation>
    <scope>NUCLEOTIDE SEQUENCE [LARGE SCALE GENOMIC DNA]</scope>
    <source>
        <strain evidence="1 2">NIES-144</strain>
    </source>
</reference>
<evidence type="ECO:0000313" key="2">
    <source>
        <dbReference type="Proteomes" id="UP000485058"/>
    </source>
</evidence>
<protein>
    <submittedName>
        <fullName evidence="1">Uncharacterized protein</fullName>
    </submittedName>
</protein>
<accession>A0A699Z2P9</accession>
<dbReference type="Proteomes" id="UP000485058">
    <property type="component" value="Unassembled WGS sequence"/>
</dbReference>
<organism evidence="1 2">
    <name type="scientific">Haematococcus lacustris</name>
    <name type="common">Green alga</name>
    <name type="synonym">Haematococcus pluvialis</name>
    <dbReference type="NCBI Taxonomy" id="44745"/>
    <lineage>
        <taxon>Eukaryota</taxon>
        <taxon>Viridiplantae</taxon>
        <taxon>Chlorophyta</taxon>
        <taxon>core chlorophytes</taxon>
        <taxon>Chlorophyceae</taxon>
        <taxon>CS clade</taxon>
        <taxon>Chlamydomonadales</taxon>
        <taxon>Haematococcaceae</taxon>
        <taxon>Haematococcus</taxon>
    </lineage>
</organism>
<gene>
    <name evidence="1" type="ORF">HaLaN_13349</name>
</gene>
<dbReference type="AlphaFoldDB" id="A0A699Z2P9"/>
<dbReference type="EMBL" id="BLLF01001058">
    <property type="protein sequence ID" value="GFH16843.1"/>
    <property type="molecule type" value="Genomic_DNA"/>
</dbReference>
<comment type="caution">
    <text evidence="1">The sequence shown here is derived from an EMBL/GenBank/DDBJ whole genome shotgun (WGS) entry which is preliminary data.</text>
</comment>
<proteinExistence type="predicted"/>
<evidence type="ECO:0000313" key="1">
    <source>
        <dbReference type="EMBL" id="GFH16843.1"/>
    </source>
</evidence>
<keyword evidence="2" id="KW-1185">Reference proteome</keyword>
<sequence length="112" mass="11575">MLPGVLPLRPCSTLEVHCPAPIRGGPCCPTADWGVSLTSLVTAAANVLCSHAEGSDLGSACVDSCQGACSAALDSRAEEERALSGFVLLSKDKERLLKSCTRESRRSVAGVC</sequence>